<dbReference type="AlphaFoldDB" id="A0A8B4QCB1"/>
<keyword evidence="3" id="KW-0645">Protease</keyword>
<keyword evidence="23" id="KW-1185">Reference proteome</keyword>
<dbReference type="GO" id="GO:0008658">
    <property type="term" value="F:penicillin binding"/>
    <property type="evidence" value="ECO:0007669"/>
    <property type="project" value="InterPro"/>
</dbReference>
<evidence type="ECO:0000256" key="16">
    <source>
        <dbReference type="SAM" id="MobiDB-lite"/>
    </source>
</evidence>
<evidence type="ECO:0000256" key="13">
    <source>
        <dbReference type="ARBA" id="ARBA00023316"/>
    </source>
</evidence>
<dbReference type="Gene3D" id="3.90.1310.40">
    <property type="match status" value="1"/>
</dbReference>
<feature type="transmembrane region" description="Helical" evidence="17">
    <location>
        <begin position="34"/>
        <end position="62"/>
    </location>
</feature>
<dbReference type="GO" id="GO:0006508">
    <property type="term" value="P:proteolysis"/>
    <property type="evidence" value="ECO:0007669"/>
    <property type="project" value="UniProtKB-KW"/>
</dbReference>
<dbReference type="GO" id="GO:0008955">
    <property type="term" value="F:peptidoglycan glycosyltransferase activity"/>
    <property type="evidence" value="ECO:0007669"/>
    <property type="project" value="UniProtKB-EC"/>
</dbReference>
<dbReference type="Gene3D" id="3.40.710.10">
    <property type="entry name" value="DD-peptidase/beta-lactamase superfamily"/>
    <property type="match status" value="1"/>
</dbReference>
<evidence type="ECO:0000256" key="5">
    <source>
        <dbReference type="ARBA" id="ARBA00022679"/>
    </source>
</evidence>
<feature type="compositionally biased region" description="Polar residues" evidence="16">
    <location>
        <begin position="782"/>
        <end position="791"/>
    </location>
</feature>
<evidence type="ECO:0000259" key="18">
    <source>
        <dbReference type="Pfam" id="PF00905"/>
    </source>
</evidence>
<keyword evidence="8" id="KW-0133">Cell shape</keyword>
<dbReference type="GO" id="GO:0071555">
    <property type="term" value="P:cell wall organization"/>
    <property type="evidence" value="ECO:0007669"/>
    <property type="project" value="UniProtKB-KW"/>
</dbReference>
<keyword evidence="13" id="KW-0961">Cell wall biogenesis/degradation</keyword>
<evidence type="ECO:0000313" key="20">
    <source>
        <dbReference type="EMBL" id="STX10322.1"/>
    </source>
</evidence>
<dbReference type="GO" id="GO:0008360">
    <property type="term" value="P:regulation of cell shape"/>
    <property type="evidence" value="ECO:0007669"/>
    <property type="project" value="UniProtKB-KW"/>
</dbReference>
<dbReference type="EMBL" id="SNZG01000025">
    <property type="protein sequence ID" value="TDR36285.1"/>
    <property type="molecule type" value="Genomic_DNA"/>
</dbReference>
<evidence type="ECO:0000313" key="21">
    <source>
        <dbReference type="EMBL" id="TDR36285.1"/>
    </source>
</evidence>
<evidence type="ECO:0000256" key="7">
    <source>
        <dbReference type="ARBA" id="ARBA00022801"/>
    </source>
</evidence>
<keyword evidence="5" id="KW-0808">Transferase</keyword>
<evidence type="ECO:0000256" key="12">
    <source>
        <dbReference type="ARBA" id="ARBA00023268"/>
    </source>
</evidence>
<evidence type="ECO:0000256" key="1">
    <source>
        <dbReference type="ARBA" id="ARBA00022475"/>
    </source>
</evidence>
<evidence type="ECO:0000256" key="2">
    <source>
        <dbReference type="ARBA" id="ARBA00022645"/>
    </source>
</evidence>
<name>A0A8B4QCB1_9BACL</name>
<feature type="region of interest" description="Disordered" evidence="16">
    <location>
        <begin position="758"/>
        <end position="896"/>
    </location>
</feature>
<dbReference type="EMBL" id="UGNP01000001">
    <property type="protein sequence ID" value="STX10322.1"/>
    <property type="molecule type" value="Genomic_DNA"/>
</dbReference>
<evidence type="ECO:0000256" key="10">
    <source>
        <dbReference type="ARBA" id="ARBA00022989"/>
    </source>
</evidence>
<reference evidence="21 23" key="2">
    <citation type="submission" date="2019-03" db="EMBL/GenBank/DDBJ databases">
        <title>Genomic Encyclopedia of Type Strains, Phase IV (KMG-IV): sequencing the most valuable type-strain genomes for metagenomic binning, comparative biology and taxonomic classification.</title>
        <authorList>
            <person name="Goeker M."/>
        </authorList>
    </citation>
    <scope>NUCLEOTIDE SEQUENCE [LARGE SCALE GENOMIC DNA]</scope>
    <source>
        <strain evidence="21 23">DSM 20580</strain>
    </source>
</reference>
<dbReference type="InterPro" id="IPR036950">
    <property type="entry name" value="PBP_transglycosylase"/>
</dbReference>
<evidence type="ECO:0000256" key="4">
    <source>
        <dbReference type="ARBA" id="ARBA00022676"/>
    </source>
</evidence>
<accession>A0A8B4QCB1</accession>
<feature type="domain" description="Glycosyl transferase family 51" evidence="19">
    <location>
        <begin position="94"/>
        <end position="282"/>
    </location>
</feature>
<dbReference type="SUPFAM" id="SSF56601">
    <property type="entry name" value="beta-lactamase/transpeptidase-like"/>
    <property type="match status" value="1"/>
</dbReference>
<evidence type="ECO:0000256" key="17">
    <source>
        <dbReference type="SAM" id="Phobius"/>
    </source>
</evidence>
<feature type="compositionally biased region" description="Low complexity" evidence="16">
    <location>
        <begin position="792"/>
        <end position="806"/>
    </location>
</feature>
<dbReference type="GO" id="GO:0030288">
    <property type="term" value="C:outer membrane-bounded periplasmic space"/>
    <property type="evidence" value="ECO:0007669"/>
    <property type="project" value="TreeGrafter"/>
</dbReference>
<comment type="caution">
    <text evidence="20">The sequence shown here is derived from an EMBL/GenBank/DDBJ whole genome shotgun (WGS) entry which is preliminary data.</text>
</comment>
<evidence type="ECO:0000256" key="6">
    <source>
        <dbReference type="ARBA" id="ARBA00022692"/>
    </source>
</evidence>
<dbReference type="GO" id="GO:0009252">
    <property type="term" value="P:peptidoglycan biosynthetic process"/>
    <property type="evidence" value="ECO:0007669"/>
    <property type="project" value="UniProtKB-KW"/>
</dbReference>
<keyword evidence="6 17" id="KW-0812">Transmembrane</keyword>
<feature type="compositionally biased region" description="Basic and acidic residues" evidence="16">
    <location>
        <begin position="817"/>
        <end position="836"/>
    </location>
</feature>
<dbReference type="PANTHER" id="PTHR32282:SF32">
    <property type="entry name" value="PENICILLIN-BINDING PROTEIN 2A"/>
    <property type="match status" value="1"/>
</dbReference>
<keyword evidence="12" id="KW-0511">Multifunctional enzyme</keyword>
<dbReference type="Proteomes" id="UP000254330">
    <property type="component" value="Unassembled WGS sequence"/>
</dbReference>
<dbReference type="GO" id="GO:0009002">
    <property type="term" value="F:serine-type D-Ala-D-Ala carboxypeptidase activity"/>
    <property type="evidence" value="ECO:0007669"/>
    <property type="project" value="UniProtKB-EC"/>
</dbReference>
<dbReference type="SUPFAM" id="SSF53955">
    <property type="entry name" value="Lysozyme-like"/>
    <property type="match status" value="1"/>
</dbReference>
<dbReference type="Gene3D" id="1.10.3810.10">
    <property type="entry name" value="Biosynthetic peptidoglycan transglycosylase-like"/>
    <property type="match status" value="1"/>
</dbReference>
<comment type="catalytic activity">
    <reaction evidence="14">
        <text>Preferential cleavage: (Ac)2-L-Lys-D-Ala-|-D-Ala. Also transpeptidation of peptidyl-alanyl moieties that are N-acyl substituents of D-alanine.</text>
        <dbReference type="EC" id="3.4.16.4"/>
    </reaction>
</comment>
<sequence>MNSLKKLLESWEQKIQAFSDKPFMKYFRISTSAIWNLFVLFLTIALIAIIFLGSLGAGYFAYLVKDEKLASKQEMRDNIFNYDETSQLYFADNKKLGKMRTDLERTETDLKKVSPKVVDAVIATEDEYFYEHDGIVPKAVFRGLLQDVSNSATQTGGSTLTQQLIKNQVLTNEVSYERKAKELLLAMRLEHFMTKDEILEAYLNIIPYGRNSSGRNIAGVETASNGIFDKSASELNLPQAAFIAGIPQSPYAYTPFTQSGQLKDKKALKLGVNRMKTVLFRMHETESITDAQYKKALKYDITKDFRKREKQATEKYPYVTYEIEDQAKKIMAKIIAKKDGIDTKRLDKESKLQEKYMILADRELRSKGYEIHSTINKELYDAMEKVKDSFPYYGATYNKTVTDPETGETKTVADPVQVGGAVIENETGRLLSFIGGRDFNLENLNHATQAKRSNGSTMKPLLVYAPAIEYGKIGAGSPVADVKFNHGGWEPSNFDVNEQRGIVSARAALTDSLNLPAIRLYAQIMGNRPATFLDQMGFSHLDADDYTNYSTSIGALKYGVTVEENTNAFSTFANGGDFVDAYAIEKIVDRNGKVIYKHKSKKKKVFSEETSYIITDMMRDVLKSGTGARAKAGLKFSADFAGKTGTSQEYRDVWLVGYNPKITLGVWMGYDQPKTLDQYNGAYFQPSTRINMFWAQVMNSIYDANPKLATAEGKSFTRPANVVSRSICADSGASSGCGKKITDLFNGSIFPPTVTSNSLLQPFGGTMPSGKGNKSKEETAPGTANNQAPPVNNSSNNTTNNSNQTTPKPARPSTPKPEIDEKPEVDEKPTNEKPPAEKPPSSGSSNNKPNDSNSSNTSKPNSSGGNNSNNTTDSKPNSNGGTGQSSVSGDSNSNRE</sequence>
<keyword evidence="11 17" id="KW-0472">Membrane</keyword>
<keyword evidence="9" id="KW-0573">Peptidoglycan synthesis</keyword>
<feature type="compositionally biased region" description="Low complexity" evidence="16">
    <location>
        <begin position="840"/>
        <end position="875"/>
    </location>
</feature>
<evidence type="ECO:0000256" key="15">
    <source>
        <dbReference type="ARBA" id="ARBA00049902"/>
    </source>
</evidence>
<proteinExistence type="predicted"/>
<dbReference type="Proteomes" id="UP000294641">
    <property type="component" value="Unassembled WGS sequence"/>
</dbReference>
<evidence type="ECO:0000256" key="14">
    <source>
        <dbReference type="ARBA" id="ARBA00034000"/>
    </source>
</evidence>
<dbReference type="InterPro" id="IPR050396">
    <property type="entry name" value="Glycosyltr_51/Transpeptidase"/>
</dbReference>
<dbReference type="Pfam" id="PF00912">
    <property type="entry name" value="Transgly"/>
    <property type="match status" value="1"/>
</dbReference>
<dbReference type="InterPro" id="IPR001264">
    <property type="entry name" value="Glyco_trans_51"/>
</dbReference>
<evidence type="ECO:0000256" key="8">
    <source>
        <dbReference type="ARBA" id="ARBA00022960"/>
    </source>
</evidence>
<gene>
    <name evidence="20" type="primary">pbpD_1</name>
    <name evidence="21" type="ORF">DFR61_1256</name>
    <name evidence="20" type="ORF">NCTC10597_02042</name>
</gene>
<keyword evidence="4" id="KW-0328">Glycosyltransferase</keyword>
<evidence type="ECO:0000313" key="22">
    <source>
        <dbReference type="Proteomes" id="UP000254330"/>
    </source>
</evidence>
<dbReference type="PANTHER" id="PTHR32282">
    <property type="entry name" value="BINDING PROTEIN TRANSPEPTIDASE, PUTATIVE-RELATED"/>
    <property type="match status" value="1"/>
</dbReference>
<feature type="compositionally biased region" description="Polar residues" evidence="16">
    <location>
        <begin position="876"/>
        <end position="896"/>
    </location>
</feature>
<dbReference type="Pfam" id="PF00905">
    <property type="entry name" value="Transpeptidase"/>
    <property type="match status" value="1"/>
</dbReference>
<dbReference type="InterPro" id="IPR001460">
    <property type="entry name" value="PCN-bd_Tpept"/>
</dbReference>
<keyword evidence="1" id="KW-1003">Cell membrane</keyword>
<keyword evidence="10 17" id="KW-1133">Transmembrane helix</keyword>
<evidence type="ECO:0000256" key="9">
    <source>
        <dbReference type="ARBA" id="ARBA00022984"/>
    </source>
</evidence>
<organism evidence="20 22">
    <name type="scientific">Kurthia zopfii</name>
    <dbReference type="NCBI Taxonomy" id="1650"/>
    <lineage>
        <taxon>Bacteria</taxon>
        <taxon>Bacillati</taxon>
        <taxon>Bacillota</taxon>
        <taxon>Bacilli</taxon>
        <taxon>Bacillales</taxon>
        <taxon>Caryophanaceae</taxon>
        <taxon>Kurthia</taxon>
    </lineage>
</organism>
<keyword evidence="2" id="KW-0121">Carboxypeptidase</keyword>
<dbReference type="InterPro" id="IPR012338">
    <property type="entry name" value="Beta-lactam/transpept-like"/>
</dbReference>
<evidence type="ECO:0000313" key="23">
    <source>
        <dbReference type="Proteomes" id="UP000294641"/>
    </source>
</evidence>
<keyword evidence="7" id="KW-0378">Hydrolase</keyword>
<evidence type="ECO:0000256" key="11">
    <source>
        <dbReference type="ARBA" id="ARBA00023136"/>
    </source>
</evidence>
<evidence type="ECO:0000256" key="3">
    <source>
        <dbReference type="ARBA" id="ARBA00022670"/>
    </source>
</evidence>
<dbReference type="InterPro" id="IPR023346">
    <property type="entry name" value="Lysozyme-like_dom_sf"/>
</dbReference>
<feature type="domain" description="Penicillin-binding protein transpeptidase" evidence="18">
    <location>
        <begin position="422"/>
        <end position="681"/>
    </location>
</feature>
<reference evidence="20 22" key="1">
    <citation type="submission" date="2018-06" db="EMBL/GenBank/DDBJ databases">
        <authorList>
            <consortium name="Pathogen Informatics"/>
            <person name="Doyle S."/>
        </authorList>
    </citation>
    <scope>NUCLEOTIDE SEQUENCE [LARGE SCALE GENOMIC DNA]</scope>
    <source>
        <strain evidence="20 22">NCTC10597</strain>
    </source>
</reference>
<evidence type="ECO:0000259" key="19">
    <source>
        <dbReference type="Pfam" id="PF00912"/>
    </source>
</evidence>
<protein>
    <submittedName>
        <fullName evidence="20 21">Penicillin-binding protein</fullName>
    </submittedName>
</protein>
<comment type="catalytic activity">
    <reaction evidence="15">
        <text>[GlcNAc-(1-&gt;4)-Mur2Ac(oyl-L-Ala-gamma-D-Glu-L-Lys-D-Ala-D-Ala)](n)-di-trans,octa-cis-undecaprenyl diphosphate + beta-D-GlcNAc-(1-&gt;4)-Mur2Ac(oyl-L-Ala-gamma-D-Glu-L-Lys-D-Ala-D-Ala)-di-trans,octa-cis-undecaprenyl diphosphate = [GlcNAc-(1-&gt;4)-Mur2Ac(oyl-L-Ala-gamma-D-Glu-L-Lys-D-Ala-D-Ala)](n+1)-di-trans,octa-cis-undecaprenyl diphosphate + di-trans,octa-cis-undecaprenyl diphosphate + H(+)</text>
        <dbReference type="Rhea" id="RHEA:23708"/>
        <dbReference type="Rhea" id="RHEA-COMP:9602"/>
        <dbReference type="Rhea" id="RHEA-COMP:9603"/>
        <dbReference type="ChEBI" id="CHEBI:15378"/>
        <dbReference type="ChEBI" id="CHEBI:58405"/>
        <dbReference type="ChEBI" id="CHEBI:60033"/>
        <dbReference type="ChEBI" id="CHEBI:78435"/>
        <dbReference type="EC" id="2.4.99.28"/>
    </reaction>
</comment>